<sequence>MSSSSTLRRGFLNGGASRPPDATAPTTSTPQAPKRKDPPEASPDAILPPTRAAKTAATERIRQQAFPRAPNSNELLAVQADLFDKRRAAEKKVAAFIDRFLRDLSDLESSGALNTHSARLFAAGAHAAFKQALTPGAHAPPEVLIKALNAWDPADSASADRIRLHDSYAAAAAPNDRKLSFPRPPKHKAVKTRPDPPPLRPLQGFQLRGRGAGSAEEALEKASGADETVYVRLSSQHKMRTTHAYFLKKLAAEALKDADAPQHVGIDTIKHIPSGLALRPLSTCTAAELFSFHEQIKVKFSANQVEIGNQWDRFVVMNVPTFIDGEQVPDDIIADELTAAVGCPLPEPPRRLGRPEALSTQRSSSVLFSLPGGRMPADTTRLSLLGQRFSVRPYKEQRASEHCDHCLSQHHSTARCKAQTPRCKDCAAEGHSAGSAACLMSKAAQDSVQAIPRCYHCHGPHSAFSPGCFAAARYCKEVHAVTIPTGTRLARARQLGERKRKHEVARRIVAGAARAARQTGSATAQPTSGEGDGAATAAAMEEG</sequence>
<evidence type="ECO:0000256" key="1">
    <source>
        <dbReference type="SAM" id="MobiDB-lite"/>
    </source>
</evidence>
<reference evidence="2" key="2">
    <citation type="journal article" date="2019" name="IMA Fungus">
        <title>Genome sequencing and comparison of five Tilletia species to identify candidate genes for the detection of regulated species infecting wheat.</title>
        <authorList>
            <person name="Nguyen H.D.T."/>
            <person name="Sultana T."/>
            <person name="Kesanakurti P."/>
            <person name="Hambleton S."/>
        </authorList>
    </citation>
    <scope>NUCLEOTIDE SEQUENCE</scope>
    <source>
        <strain evidence="2">DAOMC 236426</strain>
    </source>
</reference>
<evidence type="ECO:0000313" key="3">
    <source>
        <dbReference type="Proteomes" id="UP000077684"/>
    </source>
</evidence>
<dbReference type="AlphaFoldDB" id="A0A8X7MVY6"/>
<accession>A0A8X7MVY6</accession>
<proteinExistence type="predicted"/>
<gene>
    <name evidence="2" type="ORF">A4X06_0g2689</name>
</gene>
<evidence type="ECO:0000313" key="2">
    <source>
        <dbReference type="EMBL" id="KAE8251416.1"/>
    </source>
</evidence>
<feature type="region of interest" description="Disordered" evidence="1">
    <location>
        <begin position="1"/>
        <end position="59"/>
    </location>
</feature>
<dbReference type="EMBL" id="LWDE02000217">
    <property type="protein sequence ID" value="KAE8251416.1"/>
    <property type="molecule type" value="Genomic_DNA"/>
</dbReference>
<name>A0A8X7MVY6_9BASI</name>
<organism evidence="2 3">
    <name type="scientific">Tilletia controversa</name>
    <name type="common">dwarf bunt fungus</name>
    <dbReference type="NCBI Taxonomy" id="13291"/>
    <lineage>
        <taxon>Eukaryota</taxon>
        <taxon>Fungi</taxon>
        <taxon>Dikarya</taxon>
        <taxon>Basidiomycota</taxon>
        <taxon>Ustilaginomycotina</taxon>
        <taxon>Exobasidiomycetes</taxon>
        <taxon>Tilletiales</taxon>
        <taxon>Tilletiaceae</taxon>
        <taxon>Tilletia</taxon>
    </lineage>
</organism>
<comment type="caution">
    <text evidence="2">The sequence shown here is derived from an EMBL/GenBank/DDBJ whole genome shotgun (WGS) entry which is preliminary data.</text>
</comment>
<keyword evidence="3" id="KW-1185">Reference proteome</keyword>
<reference evidence="2" key="1">
    <citation type="submission" date="2016-04" db="EMBL/GenBank/DDBJ databases">
        <authorList>
            <person name="Nguyen H.D."/>
            <person name="Samba Siva P."/>
            <person name="Cullis J."/>
            <person name="Levesque C.A."/>
            <person name="Hambleton S."/>
        </authorList>
    </citation>
    <scope>NUCLEOTIDE SEQUENCE</scope>
    <source>
        <strain evidence="2">DAOMC 236426</strain>
    </source>
</reference>
<feature type="region of interest" description="Disordered" evidence="1">
    <location>
        <begin position="173"/>
        <end position="219"/>
    </location>
</feature>
<dbReference type="Proteomes" id="UP000077684">
    <property type="component" value="Unassembled WGS sequence"/>
</dbReference>
<feature type="region of interest" description="Disordered" evidence="1">
    <location>
        <begin position="511"/>
        <end position="543"/>
    </location>
</feature>
<feature type="compositionally biased region" description="Low complexity" evidence="1">
    <location>
        <begin position="511"/>
        <end position="525"/>
    </location>
</feature>
<protein>
    <submittedName>
        <fullName evidence="2">Uncharacterized protein</fullName>
    </submittedName>
</protein>
<feature type="compositionally biased region" description="Low complexity" evidence="1">
    <location>
        <begin position="16"/>
        <end position="32"/>
    </location>
</feature>